<gene>
    <name evidence="1" type="ORF">C943_04123</name>
</gene>
<keyword evidence="2" id="KW-1185">Reference proteome</keyword>
<protein>
    <submittedName>
        <fullName evidence="1">Uncharacterized protein</fullName>
    </submittedName>
</protein>
<proteinExistence type="predicted"/>
<accession>M7XG37</accession>
<name>M7XG37_9BACT</name>
<organism evidence="1 2">
    <name type="scientific">Mariniradius saccharolyticus AK6</name>
    <dbReference type="NCBI Taxonomy" id="1239962"/>
    <lineage>
        <taxon>Bacteria</taxon>
        <taxon>Pseudomonadati</taxon>
        <taxon>Bacteroidota</taxon>
        <taxon>Cytophagia</taxon>
        <taxon>Cytophagales</taxon>
        <taxon>Cyclobacteriaceae</taxon>
        <taxon>Mariniradius</taxon>
    </lineage>
</organism>
<sequence>MDAFGNLEQGFLVGHGKRELNLGNKETLIFWSKAKQIWKP</sequence>
<dbReference type="Proteomes" id="UP000010953">
    <property type="component" value="Unassembled WGS sequence"/>
</dbReference>
<comment type="caution">
    <text evidence="1">The sequence shown here is derived from an EMBL/GenBank/DDBJ whole genome shotgun (WGS) entry which is preliminary data.</text>
</comment>
<dbReference type="EMBL" id="AMZY02000008">
    <property type="protein sequence ID" value="EMS33804.1"/>
    <property type="molecule type" value="Genomic_DNA"/>
</dbReference>
<evidence type="ECO:0000313" key="2">
    <source>
        <dbReference type="Proteomes" id="UP000010953"/>
    </source>
</evidence>
<dbReference type="AlphaFoldDB" id="M7XG37"/>
<reference evidence="1" key="1">
    <citation type="submission" date="2013-01" db="EMBL/GenBank/DDBJ databases">
        <title>Genome assembly of Mariniradius saccharolyticus AK6.</title>
        <authorList>
            <person name="Vaidya B."/>
            <person name="Khatri I."/>
            <person name="Tanuku N.R.S."/>
            <person name="Subramanian S."/>
            <person name="Pinnaka A."/>
        </authorList>
    </citation>
    <scope>NUCLEOTIDE SEQUENCE [LARGE SCALE GENOMIC DNA]</scope>
    <source>
        <strain evidence="1">AK6</strain>
    </source>
</reference>
<dbReference type="InParanoid" id="M7XG37"/>
<evidence type="ECO:0000313" key="1">
    <source>
        <dbReference type="EMBL" id="EMS33804.1"/>
    </source>
</evidence>